<feature type="compositionally biased region" description="Low complexity" evidence="5">
    <location>
        <begin position="75"/>
        <end position="90"/>
    </location>
</feature>
<dbReference type="GO" id="GO:0042330">
    <property type="term" value="P:taxis"/>
    <property type="evidence" value="ECO:0007669"/>
    <property type="project" value="TreeGrafter"/>
</dbReference>
<organism evidence="7 8">
    <name type="scientific">Phyllotreta striolata</name>
    <name type="common">Striped flea beetle</name>
    <name type="synonym">Crioceris striolata</name>
    <dbReference type="NCBI Taxonomy" id="444603"/>
    <lineage>
        <taxon>Eukaryota</taxon>
        <taxon>Metazoa</taxon>
        <taxon>Ecdysozoa</taxon>
        <taxon>Arthropoda</taxon>
        <taxon>Hexapoda</taxon>
        <taxon>Insecta</taxon>
        <taxon>Pterygota</taxon>
        <taxon>Neoptera</taxon>
        <taxon>Endopterygota</taxon>
        <taxon>Coleoptera</taxon>
        <taxon>Polyphaga</taxon>
        <taxon>Cucujiformia</taxon>
        <taxon>Chrysomeloidea</taxon>
        <taxon>Chrysomelidae</taxon>
        <taxon>Galerucinae</taxon>
        <taxon>Alticini</taxon>
        <taxon>Phyllotreta</taxon>
    </lineage>
</organism>
<dbReference type="GO" id="GO:0050954">
    <property type="term" value="P:sensory perception of mechanical stimulus"/>
    <property type="evidence" value="ECO:0007669"/>
    <property type="project" value="TreeGrafter"/>
</dbReference>
<feature type="compositionally biased region" description="Basic residues" evidence="5">
    <location>
        <begin position="124"/>
        <end position="135"/>
    </location>
</feature>
<dbReference type="PANTHER" id="PTHR21676">
    <property type="entry name" value="PROTEIN STUM"/>
    <property type="match status" value="1"/>
</dbReference>
<evidence type="ECO:0000256" key="1">
    <source>
        <dbReference type="ARBA" id="ARBA00004141"/>
    </source>
</evidence>
<keyword evidence="4 6" id="KW-0472">Membrane</keyword>
<feature type="compositionally biased region" description="Polar residues" evidence="5">
    <location>
        <begin position="55"/>
        <end position="66"/>
    </location>
</feature>
<dbReference type="AlphaFoldDB" id="A0A9N9XNI1"/>
<feature type="compositionally biased region" description="Polar residues" evidence="5">
    <location>
        <begin position="328"/>
        <end position="341"/>
    </location>
</feature>
<dbReference type="GO" id="GO:0071683">
    <property type="term" value="C:sensory dendrite"/>
    <property type="evidence" value="ECO:0007669"/>
    <property type="project" value="TreeGrafter"/>
</dbReference>
<gene>
    <name evidence="7" type="ORF">PHYEVI_LOCUS2354</name>
</gene>
<feature type="region of interest" description="Disordered" evidence="5">
    <location>
        <begin position="29"/>
        <end position="356"/>
    </location>
</feature>
<feature type="transmembrane region" description="Helical" evidence="6">
    <location>
        <begin position="837"/>
        <end position="863"/>
    </location>
</feature>
<dbReference type="PANTHER" id="PTHR21676:SF6">
    <property type="entry name" value="PROTEIN STUM"/>
    <property type="match status" value="1"/>
</dbReference>
<keyword evidence="2 6" id="KW-0812">Transmembrane</keyword>
<evidence type="ECO:0000256" key="2">
    <source>
        <dbReference type="ARBA" id="ARBA00022692"/>
    </source>
</evidence>
<feature type="compositionally biased region" description="Low complexity" evidence="5">
    <location>
        <begin position="210"/>
        <end position="234"/>
    </location>
</feature>
<accession>A0A9N9XNI1</accession>
<reference evidence="7" key="1">
    <citation type="submission" date="2022-01" db="EMBL/GenBank/DDBJ databases">
        <authorList>
            <person name="King R."/>
        </authorList>
    </citation>
    <scope>NUCLEOTIDE SEQUENCE</scope>
</reference>
<evidence type="ECO:0000256" key="6">
    <source>
        <dbReference type="SAM" id="Phobius"/>
    </source>
</evidence>
<feature type="compositionally biased region" description="Low complexity" evidence="5">
    <location>
        <begin position="256"/>
        <end position="267"/>
    </location>
</feature>
<dbReference type="EMBL" id="OU900104">
    <property type="protein sequence ID" value="CAG9855919.1"/>
    <property type="molecule type" value="Genomic_DNA"/>
</dbReference>
<feature type="compositionally biased region" description="Low complexity" evidence="5">
    <location>
        <begin position="342"/>
        <end position="354"/>
    </location>
</feature>
<protein>
    <recommendedName>
        <fullName evidence="9">Protein stum</fullName>
    </recommendedName>
</protein>
<proteinExistence type="predicted"/>
<feature type="compositionally biased region" description="Pro residues" evidence="5">
    <location>
        <begin position="590"/>
        <end position="600"/>
    </location>
</feature>
<keyword evidence="8" id="KW-1185">Reference proteome</keyword>
<evidence type="ECO:0000256" key="4">
    <source>
        <dbReference type="ARBA" id="ARBA00023136"/>
    </source>
</evidence>
<dbReference type="OrthoDB" id="361532at2759"/>
<dbReference type="GO" id="GO:0019230">
    <property type="term" value="P:proprioception"/>
    <property type="evidence" value="ECO:0007669"/>
    <property type="project" value="TreeGrafter"/>
</dbReference>
<dbReference type="Pfam" id="PF15795">
    <property type="entry name" value="Spec3"/>
    <property type="match status" value="1"/>
</dbReference>
<evidence type="ECO:0000256" key="3">
    <source>
        <dbReference type="ARBA" id="ARBA00022989"/>
    </source>
</evidence>
<evidence type="ECO:0000313" key="8">
    <source>
        <dbReference type="Proteomes" id="UP001153712"/>
    </source>
</evidence>
<feature type="region of interest" description="Disordered" evidence="5">
    <location>
        <begin position="562"/>
        <end position="611"/>
    </location>
</feature>
<evidence type="ECO:0000256" key="5">
    <source>
        <dbReference type="SAM" id="MobiDB-lite"/>
    </source>
</evidence>
<evidence type="ECO:0000313" key="7">
    <source>
        <dbReference type="EMBL" id="CAG9855919.1"/>
    </source>
</evidence>
<dbReference type="InterPro" id="IPR026673">
    <property type="entry name" value="SPEC3/Stum"/>
</dbReference>
<name>A0A9N9XNI1_PHYSR</name>
<evidence type="ECO:0008006" key="9">
    <source>
        <dbReference type="Google" id="ProtNLM"/>
    </source>
</evidence>
<dbReference type="GO" id="GO:0016020">
    <property type="term" value="C:membrane"/>
    <property type="evidence" value="ECO:0007669"/>
    <property type="project" value="UniProtKB-SubCell"/>
</dbReference>
<keyword evidence="3 6" id="KW-1133">Transmembrane helix</keyword>
<sequence length="908" mass="99952">MRPPDNRQLAPPRAGKQFEDELQLHYLSPGAFTVLAPDNRRRPDPPPAPEPYRYTSTTRRNKNQSFAVIADSDTSRPPSRSSSPSGRVSPFKGRGFNPAGSRHASPPPPPEDVRLSPQTLSPKHASKIPQLKRKNSNCAFGEKVHHHDLPPAQKRINKRLSQSLSDIDTDSDRALQQRGRPPPNPTRKPVYNKQPAFQRLSPIVGSSPEPSVTSPSRIPRSRSTPPSRKTSPTRGGAHYRPPPASKTSVLRRSRNRMNTTTSSSRDSSPVKNVASPTRASSRKYKNVQAKVNSFSKPKSKVLPKDQSDESDAPTARQKPPLTRKDSTNRSQSNLLPNTIMPSNNNYTSDSSSSTVVITKNPKPEELVVMKPNTNKPSEVTTESDKITKNTNTPAKIQLPSTTTVVSNTTSTVAQPLKIDARVPQYYEETRAISPMVDGRVLSATSVTHAINKMNDTVLDTQTLMKDSHHLSKLSPAASAIISMANESKPEQPEGKFTTTALPKVEPVHKPVNHVVHVMSSRQLEEEIQKHMHKSADLTKPVNDRVKEARTVVASDVKPIRITVREKPSDDGVQSGNVRVANGLGSNDRPGLPPTQDTPPNEPEKEEETPPKNACSRFFAGCKSKMCAGCASKKPPAAAKPKTDISCLSCFKKKPESTSIVIEETDDKKPGFLQRLNCFKKQKIGDVSSCFPTGKRKGSWVERAGSLSQPARKKCSKQCCKNFLRTIFCVTLCASCCKCCKKKPVEVPERKDSIISKKKSLTPTTAPPPEEVPKIDLSLVEHSSHMKGAIPILPICLAWFCLVMNCIAPGTGTVISGLLCLCIGIPRFSQKDGPKSRIGAFIIDLIIGFSQFFTVLFCLVGWGWSIWWGIIMVKISKKHKRFKQLEAFEQASSVPGTTPNPRQRDPERR</sequence>
<comment type="subcellular location">
    <subcellularLocation>
        <location evidence="1">Membrane</location>
        <topology evidence="1">Multi-pass membrane protein</topology>
    </subcellularLocation>
</comment>
<dbReference type="Proteomes" id="UP001153712">
    <property type="component" value="Chromosome 11"/>
</dbReference>